<reference evidence="1 2" key="1">
    <citation type="submission" date="2020-02" db="EMBL/GenBank/DDBJ databases">
        <title>Genome sequence of strain CCNWXJ40-4.</title>
        <authorList>
            <person name="Gao J."/>
            <person name="Sun J."/>
        </authorList>
    </citation>
    <scope>NUCLEOTIDE SEQUENCE [LARGE SCALE GENOMIC DNA]</scope>
    <source>
        <strain evidence="1 2">CCNWXJ 40-4</strain>
    </source>
</reference>
<gene>
    <name evidence="1" type="ORF">G6N73_20580</name>
</gene>
<dbReference type="Pfam" id="PF11306">
    <property type="entry name" value="DUF3108"/>
    <property type="match status" value="1"/>
</dbReference>
<comment type="caution">
    <text evidence="1">The sequence shown here is derived from an EMBL/GenBank/DDBJ whole genome shotgun (WGS) entry which is preliminary data.</text>
</comment>
<protein>
    <submittedName>
        <fullName evidence="1">DUF3108 domain-containing protein</fullName>
    </submittedName>
</protein>
<dbReference type="Proteomes" id="UP001642900">
    <property type="component" value="Unassembled WGS sequence"/>
</dbReference>
<dbReference type="EMBL" id="JAAKZF010000033">
    <property type="protein sequence ID" value="NGO53529.1"/>
    <property type="molecule type" value="Genomic_DNA"/>
</dbReference>
<evidence type="ECO:0000313" key="1">
    <source>
        <dbReference type="EMBL" id="NGO53529.1"/>
    </source>
</evidence>
<keyword evidence="2" id="KW-1185">Reference proteome</keyword>
<organism evidence="1 2">
    <name type="scientific">Allomesorhizobium camelthorni</name>
    <dbReference type="NCBI Taxonomy" id="475069"/>
    <lineage>
        <taxon>Bacteria</taxon>
        <taxon>Pseudomonadati</taxon>
        <taxon>Pseudomonadota</taxon>
        <taxon>Alphaproteobacteria</taxon>
        <taxon>Hyphomicrobiales</taxon>
        <taxon>Phyllobacteriaceae</taxon>
        <taxon>Allomesorhizobium</taxon>
    </lineage>
</organism>
<evidence type="ECO:0000313" key="2">
    <source>
        <dbReference type="Proteomes" id="UP001642900"/>
    </source>
</evidence>
<proteinExistence type="predicted"/>
<accession>A0A6G4WG01</accession>
<name>A0A6G4WG01_9HYPH</name>
<dbReference type="AlphaFoldDB" id="A0A6G4WG01"/>
<dbReference type="InterPro" id="IPR021457">
    <property type="entry name" value="DUF3108"/>
</dbReference>
<sequence>MAGFIQAFLVALVVTVPAARKEGPQSFSADYSVTFLGIPVAHSTFNSTFKGNSFSVKGAASVAGLAQLFDDTQGSVSAAGRFAGDRTQPTAFRVDYTEGRKSKMTAIRFKGGSVTRTENVPPLKKRGKDWVPLGNAHLRAVTDPLSATLVRADSISEVCGRTIKIYDGELRFDLTLSHQSTGTMAIAGWEGETVTCNVRFEPVAGYRKGREALDYLKNRSRMTITFAPLGTTGVYGPVRATVGTQIGPITVQARRFEATN</sequence>
<dbReference type="RefSeq" id="WP_165030993.1">
    <property type="nucleotide sequence ID" value="NZ_JAAKZF010000033.1"/>
</dbReference>